<keyword evidence="2" id="KW-1185">Reference proteome</keyword>
<organism evidence="1 2">
    <name type="scientific">Paramuricea clavata</name>
    <name type="common">Red gorgonian</name>
    <name type="synonym">Violescent sea-whip</name>
    <dbReference type="NCBI Taxonomy" id="317549"/>
    <lineage>
        <taxon>Eukaryota</taxon>
        <taxon>Metazoa</taxon>
        <taxon>Cnidaria</taxon>
        <taxon>Anthozoa</taxon>
        <taxon>Octocorallia</taxon>
        <taxon>Malacalcyonacea</taxon>
        <taxon>Plexauridae</taxon>
        <taxon>Paramuricea</taxon>
    </lineage>
</organism>
<protein>
    <submittedName>
        <fullName evidence="1">Uncharacterized protein</fullName>
    </submittedName>
</protein>
<comment type="caution">
    <text evidence="1">The sequence shown here is derived from an EMBL/GenBank/DDBJ whole genome shotgun (WGS) entry which is preliminary data.</text>
</comment>
<proteinExistence type="predicted"/>
<reference evidence="1" key="1">
    <citation type="submission" date="2020-04" db="EMBL/GenBank/DDBJ databases">
        <authorList>
            <person name="Alioto T."/>
            <person name="Alioto T."/>
            <person name="Gomez Garrido J."/>
        </authorList>
    </citation>
    <scope>NUCLEOTIDE SEQUENCE</scope>
    <source>
        <strain evidence="1">A484AB</strain>
    </source>
</reference>
<accession>A0A7D9E8F9</accession>
<name>A0A7D9E8F9_PARCT</name>
<dbReference type="AlphaFoldDB" id="A0A7D9E8F9"/>
<dbReference type="Proteomes" id="UP001152795">
    <property type="component" value="Unassembled WGS sequence"/>
</dbReference>
<dbReference type="EMBL" id="CACRXK020004810">
    <property type="protein sequence ID" value="CAB4004107.1"/>
    <property type="molecule type" value="Genomic_DNA"/>
</dbReference>
<sequence length="87" mass="9612">MTSAWIIAVFVFTCVFYTTEALPKPPPVACANLVCRPCSPTFRRVVKHDGCPSCCESDPCKTFKCPLFKLCEVDPATGTPKCMYMLP</sequence>
<evidence type="ECO:0000313" key="2">
    <source>
        <dbReference type="Proteomes" id="UP001152795"/>
    </source>
</evidence>
<evidence type="ECO:0000313" key="1">
    <source>
        <dbReference type="EMBL" id="CAB4004107.1"/>
    </source>
</evidence>
<gene>
    <name evidence="1" type="ORF">PACLA_8A002260</name>
</gene>